<feature type="domain" description="Mycothiol-dependent maleylpyruvate isomerase metal-binding" evidence="1">
    <location>
        <begin position="7"/>
        <end position="145"/>
    </location>
</feature>
<sequence>MQQAEDFRAESHVLAAILEDLPEAEFHRETQFKGWTIDHVLGHLHLFNAAAEASLQGEDAFAAFIAPVLRDMQTGRSILACQFPWLDGLSGRALFEAWREGAERCADAFTAAEPKSRLKWIGPDMSALSSVTARQMETWAHGQEVFDLLGQERQEHDRIRNIAHLGVATFGWSFRNRALEVPEPAPFVQLTGPSGAVWDWNAPQDSNFVKGSAVEFARVVTQVRSIDDTRLLVRGPAAADWMRIGQCFAGPPETPSGRGTRFRAGA</sequence>
<name>A0ABS7NI42_9RHOB</name>
<keyword evidence="3" id="KW-1185">Reference proteome</keyword>
<dbReference type="SUPFAM" id="SSF109854">
    <property type="entry name" value="DinB/YfiT-like putative metalloenzymes"/>
    <property type="match status" value="1"/>
</dbReference>
<dbReference type="NCBIfam" id="TIGR03084">
    <property type="entry name" value="TIGR03084 family metal-binding protein"/>
    <property type="match status" value="1"/>
</dbReference>
<dbReference type="Gene3D" id="1.20.120.450">
    <property type="entry name" value="dinb family like domain"/>
    <property type="match status" value="1"/>
</dbReference>
<reference evidence="2 3" key="1">
    <citation type="submission" date="2021-06" db="EMBL/GenBank/DDBJ databases">
        <title>50 bacteria genomes isolated from Dapeng, Shenzhen, China.</title>
        <authorList>
            <person name="Zheng W."/>
            <person name="Yu S."/>
            <person name="Huang Y."/>
        </authorList>
    </citation>
    <scope>NUCLEOTIDE SEQUENCE [LARGE SCALE GENOMIC DNA]</scope>
    <source>
        <strain evidence="2 3">DP1N14-2</strain>
    </source>
</reference>
<evidence type="ECO:0000313" key="3">
    <source>
        <dbReference type="Proteomes" id="UP000766629"/>
    </source>
</evidence>
<organism evidence="2 3">
    <name type="scientific">Leisingera daeponensis</name>
    <dbReference type="NCBI Taxonomy" id="405746"/>
    <lineage>
        <taxon>Bacteria</taxon>
        <taxon>Pseudomonadati</taxon>
        <taxon>Pseudomonadota</taxon>
        <taxon>Alphaproteobacteria</taxon>
        <taxon>Rhodobacterales</taxon>
        <taxon>Roseobacteraceae</taxon>
        <taxon>Leisingera</taxon>
    </lineage>
</organism>
<dbReference type="RefSeq" id="WP_222509014.1">
    <property type="nucleotide sequence ID" value="NZ_JAHVJA010000007.1"/>
</dbReference>
<dbReference type="InterPro" id="IPR017517">
    <property type="entry name" value="Maleyloyr_isom"/>
</dbReference>
<gene>
    <name evidence="2" type="ORF">KUV26_15705</name>
</gene>
<dbReference type="InterPro" id="IPR024344">
    <property type="entry name" value="MDMPI_metal-binding"/>
</dbReference>
<evidence type="ECO:0000313" key="2">
    <source>
        <dbReference type="EMBL" id="MBY6140884.1"/>
    </source>
</evidence>
<accession>A0ABS7NI42</accession>
<dbReference type="Pfam" id="PF11716">
    <property type="entry name" value="MDMPI_N"/>
    <property type="match status" value="1"/>
</dbReference>
<comment type="caution">
    <text evidence="2">The sequence shown here is derived from an EMBL/GenBank/DDBJ whole genome shotgun (WGS) entry which is preliminary data.</text>
</comment>
<dbReference type="InterPro" id="IPR017518">
    <property type="entry name" value="CHP03084"/>
</dbReference>
<dbReference type="InterPro" id="IPR034660">
    <property type="entry name" value="DinB/YfiT-like"/>
</dbReference>
<proteinExistence type="predicted"/>
<dbReference type="EMBL" id="JAHVJA010000007">
    <property type="protein sequence ID" value="MBY6140884.1"/>
    <property type="molecule type" value="Genomic_DNA"/>
</dbReference>
<dbReference type="NCBIfam" id="TIGR03083">
    <property type="entry name" value="maleylpyruvate isomerase family mycothiol-dependent enzyme"/>
    <property type="match status" value="1"/>
</dbReference>
<evidence type="ECO:0000259" key="1">
    <source>
        <dbReference type="Pfam" id="PF11716"/>
    </source>
</evidence>
<dbReference type="Proteomes" id="UP000766629">
    <property type="component" value="Unassembled WGS sequence"/>
</dbReference>
<protein>
    <submittedName>
        <fullName evidence="2">TIGR03084 family protein</fullName>
    </submittedName>
</protein>